<dbReference type="InterPro" id="IPR000014">
    <property type="entry name" value="PAS"/>
</dbReference>
<reference evidence="2 3" key="1">
    <citation type="submission" date="2019-11" db="EMBL/GenBank/DDBJ databases">
        <title>Genome sequences of 17 halophilic strains isolated from different environments.</title>
        <authorList>
            <person name="Furrow R.E."/>
        </authorList>
    </citation>
    <scope>NUCLEOTIDE SEQUENCE [LARGE SCALE GENOMIC DNA]</scope>
    <source>
        <strain evidence="2 3">22506_14_FS</strain>
    </source>
</reference>
<dbReference type="InterPro" id="IPR051932">
    <property type="entry name" value="Bact_StressResp_Reg"/>
</dbReference>
<dbReference type="PROSITE" id="PS50112">
    <property type="entry name" value="PAS"/>
    <property type="match status" value="1"/>
</dbReference>
<dbReference type="SMART" id="SM00091">
    <property type="entry name" value="PAS"/>
    <property type="match status" value="1"/>
</dbReference>
<sequence length="244" mass="27974">MSKLQDHIMNHLSCGVLAIDLDYRVIQVNEVGEKILKVNRNEILGESVYDIFPMAPEEVRHVERTVQTGQEYFIEAMPYQWGKFNMYLTVQTKALMDSNKMYGAMVEFRDMTHVYQKQEELIERMEDMAVNVIPLMDQLGLLPIQPVVEEVGFHYLLDIGLQKVADMKVNTLIMDLSSITYLNDDFTEMIAKLCGALNLLGVDIMITGVRPETALRWVSSGTDYIKTTYHPHVQAALSTYKNSR</sequence>
<evidence type="ECO:0000313" key="2">
    <source>
        <dbReference type="EMBL" id="MYL65405.1"/>
    </source>
</evidence>
<dbReference type="InterPro" id="IPR013656">
    <property type="entry name" value="PAS_4"/>
</dbReference>
<dbReference type="CDD" id="cd00130">
    <property type="entry name" value="PAS"/>
    <property type="match status" value="1"/>
</dbReference>
<dbReference type="RefSeq" id="WP_098444814.1">
    <property type="nucleotide sequence ID" value="NZ_WMEY01000007.1"/>
</dbReference>
<dbReference type="Gene3D" id="3.30.750.24">
    <property type="entry name" value="STAS domain"/>
    <property type="match status" value="1"/>
</dbReference>
<comment type="caution">
    <text evidence="2">The sequence shown here is derived from an EMBL/GenBank/DDBJ whole genome shotgun (WGS) entry which is preliminary data.</text>
</comment>
<dbReference type="AlphaFoldDB" id="A0A845F421"/>
<feature type="domain" description="PAS" evidence="1">
    <location>
        <begin position="1"/>
        <end position="52"/>
    </location>
</feature>
<gene>
    <name evidence="2" type="ORF">GLW07_18765</name>
</gene>
<organism evidence="2 3">
    <name type="scientific">Guptibacillus hwajinpoensis</name>
    <dbReference type="NCBI Taxonomy" id="208199"/>
    <lineage>
        <taxon>Bacteria</taxon>
        <taxon>Bacillati</taxon>
        <taxon>Bacillota</taxon>
        <taxon>Bacilli</taxon>
        <taxon>Bacillales</taxon>
        <taxon>Guptibacillaceae</taxon>
        <taxon>Guptibacillus</taxon>
    </lineage>
</organism>
<dbReference type="CDD" id="cd07041">
    <property type="entry name" value="STAS_RsbR_RsbS_like"/>
    <property type="match status" value="1"/>
</dbReference>
<proteinExistence type="predicted"/>
<dbReference type="SUPFAM" id="SSF52091">
    <property type="entry name" value="SpoIIaa-like"/>
    <property type="match status" value="1"/>
</dbReference>
<protein>
    <submittedName>
        <fullName evidence="2">PAS domain-containing protein</fullName>
    </submittedName>
</protein>
<dbReference type="InterPro" id="IPR035965">
    <property type="entry name" value="PAS-like_dom_sf"/>
</dbReference>
<dbReference type="Gene3D" id="3.30.450.20">
    <property type="entry name" value="PAS domain"/>
    <property type="match status" value="1"/>
</dbReference>
<dbReference type="Pfam" id="PF08448">
    <property type="entry name" value="PAS_4"/>
    <property type="match status" value="1"/>
</dbReference>
<dbReference type="SUPFAM" id="SSF55785">
    <property type="entry name" value="PYP-like sensor domain (PAS domain)"/>
    <property type="match status" value="1"/>
</dbReference>
<dbReference type="Proteomes" id="UP000447833">
    <property type="component" value="Unassembled WGS sequence"/>
</dbReference>
<dbReference type="PANTHER" id="PTHR33745:SF8">
    <property type="entry name" value="BLUE-LIGHT PHOTORECEPTOR"/>
    <property type="match status" value="1"/>
</dbReference>
<dbReference type="InterPro" id="IPR036513">
    <property type="entry name" value="STAS_dom_sf"/>
</dbReference>
<evidence type="ECO:0000259" key="1">
    <source>
        <dbReference type="PROSITE" id="PS50112"/>
    </source>
</evidence>
<evidence type="ECO:0000313" key="3">
    <source>
        <dbReference type="Proteomes" id="UP000447833"/>
    </source>
</evidence>
<accession>A0A845F421</accession>
<name>A0A845F421_9BACL</name>
<dbReference type="PANTHER" id="PTHR33745">
    <property type="entry name" value="RSBT ANTAGONIST PROTEIN RSBS-RELATED"/>
    <property type="match status" value="1"/>
</dbReference>
<dbReference type="EMBL" id="WMEY01000007">
    <property type="protein sequence ID" value="MYL65405.1"/>
    <property type="molecule type" value="Genomic_DNA"/>
</dbReference>